<organism evidence="1 2">
    <name type="scientific">Streptomyces spinosisporus</name>
    <dbReference type="NCBI Taxonomy" id="2927582"/>
    <lineage>
        <taxon>Bacteria</taxon>
        <taxon>Bacillati</taxon>
        <taxon>Actinomycetota</taxon>
        <taxon>Actinomycetes</taxon>
        <taxon>Kitasatosporales</taxon>
        <taxon>Streptomycetaceae</taxon>
        <taxon>Streptomyces</taxon>
    </lineage>
</organism>
<gene>
    <name evidence="1" type="ORF">MQN93_04810</name>
</gene>
<dbReference type="Proteomes" id="UP001165270">
    <property type="component" value="Unassembled WGS sequence"/>
</dbReference>
<dbReference type="PANTHER" id="PTHR36221">
    <property type="entry name" value="DUF742 DOMAIN-CONTAINING PROTEIN"/>
    <property type="match status" value="1"/>
</dbReference>
<comment type="caution">
    <text evidence="1">The sequence shown here is derived from an EMBL/GenBank/DDBJ whole genome shotgun (WGS) entry which is preliminary data.</text>
</comment>
<dbReference type="PANTHER" id="PTHR36221:SF1">
    <property type="entry name" value="DUF742 DOMAIN-CONTAINING PROTEIN"/>
    <property type="match status" value="1"/>
</dbReference>
<protein>
    <submittedName>
        <fullName evidence="1">DUF742 domain-containing protein</fullName>
    </submittedName>
</protein>
<dbReference type="InterPro" id="IPR007995">
    <property type="entry name" value="DUF742"/>
</dbReference>
<name>A0ABS9XAH0_9ACTN</name>
<dbReference type="Pfam" id="PF05331">
    <property type="entry name" value="DUF742"/>
    <property type="match status" value="1"/>
</dbReference>
<evidence type="ECO:0000313" key="2">
    <source>
        <dbReference type="Proteomes" id="UP001165270"/>
    </source>
</evidence>
<sequence>MPDEHDQDEEPELELTSALVPFFVITNGRALPSDQQYERTALVTALKGTSAAARTLSPEAQAIVDLVAHGFLSVAEVAGHTHLPLGIVRILLAQLEESGLVLVRKPVPRAEPTDRELLGDVLAGLKSKFGA</sequence>
<dbReference type="SUPFAM" id="SSF46785">
    <property type="entry name" value="Winged helix' DNA-binding domain"/>
    <property type="match status" value="1"/>
</dbReference>
<evidence type="ECO:0000313" key="1">
    <source>
        <dbReference type="EMBL" id="MCI3239043.1"/>
    </source>
</evidence>
<reference evidence="1" key="1">
    <citation type="submission" date="2022-03" db="EMBL/GenBank/DDBJ databases">
        <title>Streptomyces 7R015 and 7R016 isolated from Barleria lupulina in Thailand.</title>
        <authorList>
            <person name="Kanchanasin P."/>
            <person name="Phongsopitanun W."/>
            <person name="Tanasupawat S."/>
        </authorList>
    </citation>
    <scope>NUCLEOTIDE SEQUENCE</scope>
    <source>
        <strain evidence="1">7R016</strain>
    </source>
</reference>
<dbReference type="RefSeq" id="WP_016431336.1">
    <property type="nucleotide sequence ID" value="NZ_JALDAX010000001.1"/>
</dbReference>
<proteinExistence type="predicted"/>
<accession>A0ABS9XAH0</accession>
<keyword evidence="2" id="KW-1185">Reference proteome</keyword>
<dbReference type="EMBL" id="JALDAX010000001">
    <property type="protein sequence ID" value="MCI3239043.1"/>
    <property type="molecule type" value="Genomic_DNA"/>
</dbReference>
<dbReference type="InterPro" id="IPR036390">
    <property type="entry name" value="WH_DNA-bd_sf"/>
</dbReference>